<dbReference type="AlphaFoldDB" id="A0A1Y1QMD2"/>
<evidence type="ECO:0000313" key="3">
    <source>
        <dbReference type="EMBL" id="OQX09189.1"/>
    </source>
</evidence>
<reference evidence="3 4" key="1">
    <citation type="submission" date="2017-01" db="EMBL/GenBank/DDBJ databases">
        <title>Novel large sulfur bacteria in the metagenomes of groundwater-fed chemosynthetic microbial mats in the Lake Huron basin.</title>
        <authorList>
            <person name="Sharrar A.M."/>
            <person name="Flood B.E."/>
            <person name="Bailey J.V."/>
            <person name="Jones D.S."/>
            <person name="Biddanda B."/>
            <person name="Ruberg S.A."/>
            <person name="Marcus D.N."/>
            <person name="Dick G.J."/>
        </authorList>
    </citation>
    <scope>NUCLEOTIDE SEQUENCE [LARGE SCALE GENOMIC DNA]</scope>
    <source>
        <strain evidence="3">A8</strain>
    </source>
</reference>
<dbReference type="Proteomes" id="UP000192491">
    <property type="component" value="Unassembled WGS sequence"/>
</dbReference>
<keyword evidence="2" id="KW-1133">Transmembrane helix</keyword>
<dbReference type="EMBL" id="MTEJ01000151">
    <property type="protein sequence ID" value="OQX09189.1"/>
    <property type="molecule type" value="Genomic_DNA"/>
</dbReference>
<gene>
    <name evidence="3" type="ORF">BWK73_23465</name>
</gene>
<accession>A0A1Y1QMD2</accession>
<feature type="region of interest" description="Disordered" evidence="1">
    <location>
        <begin position="158"/>
        <end position="192"/>
    </location>
</feature>
<protein>
    <submittedName>
        <fullName evidence="3">Uncharacterized protein</fullName>
    </submittedName>
</protein>
<evidence type="ECO:0000256" key="1">
    <source>
        <dbReference type="SAM" id="MobiDB-lite"/>
    </source>
</evidence>
<proteinExistence type="predicted"/>
<name>A0A1Y1QMD2_9GAMM</name>
<comment type="caution">
    <text evidence="3">The sequence shown here is derived from an EMBL/GenBank/DDBJ whole genome shotgun (WGS) entry which is preliminary data.</text>
</comment>
<evidence type="ECO:0000313" key="4">
    <source>
        <dbReference type="Proteomes" id="UP000192491"/>
    </source>
</evidence>
<sequence length="213" mass="23385">MPKLVIKQDLPEPSLIEKLEGLLRVILPVLLFSIVLAAALLFYLSRESNEPVTLENGMPAMPAAILPLAYTQEAQHLTALAREFETQENVGVEEYAKHARLVSQAEALLDQLRVMDKRVDALAVDAATKQALLTRHQYQKDYWEAKRVFHDLRLSRFNESPTAQESPPPAIKSAEKSSPDAPAPAPNVDLPKDFCPLFGPGAAACRPGAGDKP</sequence>
<organism evidence="3 4">
    <name type="scientific">Thiothrix lacustris</name>
    <dbReference type="NCBI Taxonomy" id="525917"/>
    <lineage>
        <taxon>Bacteria</taxon>
        <taxon>Pseudomonadati</taxon>
        <taxon>Pseudomonadota</taxon>
        <taxon>Gammaproteobacteria</taxon>
        <taxon>Thiotrichales</taxon>
        <taxon>Thiotrichaceae</taxon>
        <taxon>Thiothrix</taxon>
    </lineage>
</organism>
<keyword evidence="2" id="KW-0472">Membrane</keyword>
<feature type="transmembrane region" description="Helical" evidence="2">
    <location>
        <begin position="21"/>
        <end position="44"/>
    </location>
</feature>
<evidence type="ECO:0000256" key="2">
    <source>
        <dbReference type="SAM" id="Phobius"/>
    </source>
</evidence>
<keyword evidence="2" id="KW-0812">Transmembrane</keyword>